<protein>
    <recommendedName>
        <fullName evidence="2">DUF2433 domain-containing protein</fullName>
    </recommendedName>
</protein>
<sequence>MSHPQLIEKNGLRILCIAEIRGNLSLLNTLADEYNASIIIHTGSFGFFDNDSISKIHESYLRHIIAFCPLLDEEIVNKVSELSKIDINNNNNNEDYQDYDELDLKKLLQNVKISELMDFINGVKKLKIPVYTIYGMVEDSTVIDKFKMGIYSIPNLFILDEISTFRIKSPIDDTTIQLCGIGGSLSYQKLFHHGTFDNELNYNYQQFKNSISETFLPVAGDPGNIWITMVQIGQFIKTMEENYSPKDVRIMITHSSPSREGLLGHLAVITKMDYTISNGLHFLYPSSFNELSICPNFEFYKSKFSEARHQLSSIWINVSKTVEQIISTNEHLTDLLNIALSTFDKIPVISTSSGSNKNEEIIPIALSSFKRDINSNIIRSQNDAYYVAFQNIWHFNLCDVSIGSVLLDVVDGNFQFQANSKGFNFKYRGNMEKNGGGSGVVSNGKPSRGGGNSNNRGGRGRGRGGFKRF</sequence>
<proteinExistence type="predicted"/>
<dbReference type="PANTHER" id="PTHR31987">
    <property type="entry name" value="GLUTAMINASE A-RELATED"/>
    <property type="match status" value="1"/>
</dbReference>
<dbReference type="InterPro" id="IPR029052">
    <property type="entry name" value="Metallo-depent_PP-like"/>
</dbReference>
<evidence type="ECO:0000259" key="2">
    <source>
        <dbReference type="Pfam" id="PF10360"/>
    </source>
</evidence>
<dbReference type="InterPro" id="IPR018829">
    <property type="entry name" value="DUF2433"/>
</dbReference>
<dbReference type="SUPFAM" id="SSF56300">
    <property type="entry name" value="Metallo-dependent phosphatases"/>
    <property type="match status" value="1"/>
</dbReference>
<dbReference type="Pfam" id="PF10360">
    <property type="entry name" value="DUF2433"/>
    <property type="match status" value="1"/>
</dbReference>
<evidence type="ECO:0000313" key="4">
    <source>
        <dbReference type="Proteomes" id="UP000094112"/>
    </source>
</evidence>
<dbReference type="InterPro" id="IPR052743">
    <property type="entry name" value="Glutaminase_GtaA"/>
</dbReference>
<feature type="region of interest" description="Disordered" evidence="1">
    <location>
        <begin position="436"/>
        <end position="469"/>
    </location>
</feature>
<dbReference type="EMBL" id="KV454211">
    <property type="protein sequence ID" value="ODQ59205.1"/>
    <property type="molecule type" value="Genomic_DNA"/>
</dbReference>
<organism evidence="3 4">
    <name type="scientific">Wickerhamomyces anomalus (strain ATCC 58044 / CBS 1984 / NCYC 433 / NRRL Y-366-8)</name>
    <name type="common">Yeast</name>
    <name type="synonym">Hansenula anomala</name>
    <dbReference type="NCBI Taxonomy" id="683960"/>
    <lineage>
        <taxon>Eukaryota</taxon>
        <taxon>Fungi</taxon>
        <taxon>Dikarya</taxon>
        <taxon>Ascomycota</taxon>
        <taxon>Saccharomycotina</taxon>
        <taxon>Saccharomycetes</taxon>
        <taxon>Phaffomycetales</taxon>
        <taxon>Wickerhamomycetaceae</taxon>
        <taxon>Wickerhamomyces</taxon>
    </lineage>
</organism>
<dbReference type="PANTHER" id="PTHR31987:SF11">
    <property type="entry name" value="DUF2433 DOMAIN-CONTAINING PROTEIN"/>
    <property type="match status" value="1"/>
</dbReference>
<reference evidence="3 4" key="1">
    <citation type="journal article" date="2016" name="Proc. Natl. Acad. Sci. U.S.A.">
        <title>Comparative genomics of biotechnologically important yeasts.</title>
        <authorList>
            <person name="Riley R."/>
            <person name="Haridas S."/>
            <person name="Wolfe K.H."/>
            <person name="Lopes M.R."/>
            <person name="Hittinger C.T."/>
            <person name="Goeker M."/>
            <person name="Salamov A.A."/>
            <person name="Wisecaver J.H."/>
            <person name="Long T.M."/>
            <person name="Calvey C.H."/>
            <person name="Aerts A.L."/>
            <person name="Barry K.W."/>
            <person name="Choi C."/>
            <person name="Clum A."/>
            <person name="Coughlan A.Y."/>
            <person name="Deshpande S."/>
            <person name="Douglass A.P."/>
            <person name="Hanson S.J."/>
            <person name="Klenk H.-P."/>
            <person name="LaButti K.M."/>
            <person name="Lapidus A."/>
            <person name="Lindquist E.A."/>
            <person name="Lipzen A.M."/>
            <person name="Meier-Kolthoff J.P."/>
            <person name="Ohm R.A."/>
            <person name="Otillar R.P."/>
            <person name="Pangilinan J.L."/>
            <person name="Peng Y."/>
            <person name="Rokas A."/>
            <person name="Rosa C.A."/>
            <person name="Scheuner C."/>
            <person name="Sibirny A.A."/>
            <person name="Slot J.C."/>
            <person name="Stielow J.B."/>
            <person name="Sun H."/>
            <person name="Kurtzman C.P."/>
            <person name="Blackwell M."/>
            <person name="Grigoriev I.V."/>
            <person name="Jeffries T.W."/>
        </authorList>
    </citation>
    <scope>NUCLEOTIDE SEQUENCE [LARGE SCALE GENOMIC DNA]</scope>
    <source>
        <strain evidence="4">ATCC 58044 / CBS 1984 / NCYC 433 / NRRL Y-366-8</strain>
    </source>
</reference>
<name>A0A1E3P1C6_WICAA</name>
<keyword evidence="4" id="KW-1185">Reference proteome</keyword>
<gene>
    <name evidence="3" type="ORF">WICANDRAFT_31736</name>
</gene>
<accession>A0A1E3P1C6</accession>
<dbReference type="RefSeq" id="XP_019038412.1">
    <property type="nucleotide sequence ID" value="XM_019181874.1"/>
</dbReference>
<dbReference type="OrthoDB" id="3918848at2759"/>
<evidence type="ECO:0000256" key="1">
    <source>
        <dbReference type="SAM" id="MobiDB-lite"/>
    </source>
</evidence>
<dbReference type="AlphaFoldDB" id="A0A1E3P1C6"/>
<dbReference type="Proteomes" id="UP000094112">
    <property type="component" value="Unassembled WGS sequence"/>
</dbReference>
<dbReference type="STRING" id="683960.A0A1E3P1C6"/>
<feature type="compositionally biased region" description="Basic residues" evidence="1">
    <location>
        <begin position="458"/>
        <end position="469"/>
    </location>
</feature>
<dbReference type="GeneID" id="30199120"/>
<feature type="domain" description="DUF2433" evidence="2">
    <location>
        <begin position="284"/>
        <end position="428"/>
    </location>
</feature>
<evidence type="ECO:0000313" key="3">
    <source>
        <dbReference type="EMBL" id="ODQ59205.1"/>
    </source>
</evidence>